<protein>
    <submittedName>
        <fullName evidence="1">Uncharacterized protein</fullName>
    </submittedName>
</protein>
<reference evidence="1 2" key="1">
    <citation type="submission" date="2015-12" db="EMBL/GenBank/DDBJ databases">
        <title>Dictyostelia acquired genes for synthesis and detection of signals that induce cell-type specialization by lateral gene transfer from prokaryotes.</title>
        <authorList>
            <person name="Gloeckner G."/>
            <person name="Schaap P."/>
        </authorList>
    </citation>
    <scope>NUCLEOTIDE SEQUENCE [LARGE SCALE GENOMIC DNA]</scope>
    <source>
        <strain evidence="1 2">TK</strain>
    </source>
</reference>
<organism evidence="1 2">
    <name type="scientific">Tieghemostelium lacteum</name>
    <name type="common">Slime mold</name>
    <name type="synonym">Dictyostelium lacteum</name>
    <dbReference type="NCBI Taxonomy" id="361077"/>
    <lineage>
        <taxon>Eukaryota</taxon>
        <taxon>Amoebozoa</taxon>
        <taxon>Evosea</taxon>
        <taxon>Eumycetozoa</taxon>
        <taxon>Dictyostelia</taxon>
        <taxon>Dictyosteliales</taxon>
        <taxon>Raperosteliaceae</taxon>
        <taxon>Tieghemostelium</taxon>
    </lineage>
</organism>
<accession>A0A151ZJJ5</accession>
<dbReference type="AlphaFoldDB" id="A0A151ZJJ5"/>
<name>A0A151ZJJ5_TIELA</name>
<evidence type="ECO:0000313" key="1">
    <source>
        <dbReference type="EMBL" id="KYQ94153.1"/>
    </source>
</evidence>
<evidence type="ECO:0000313" key="2">
    <source>
        <dbReference type="Proteomes" id="UP000076078"/>
    </source>
</evidence>
<dbReference type="PANTHER" id="PTHR32556">
    <property type="entry name" value="F-BOX DOMAIN-CONTAINING PROTEIN-RELATED-RELATED"/>
    <property type="match status" value="1"/>
</dbReference>
<dbReference type="OrthoDB" id="23031at2759"/>
<dbReference type="SUPFAM" id="SSF52058">
    <property type="entry name" value="L domain-like"/>
    <property type="match status" value="1"/>
</dbReference>
<dbReference type="EMBL" id="LODT01000022">
    <property type="protein sequence ID" value="KYQ94153.1"/>
    <property type="molecule type" value="Genomic_DNA"/>
</dbReference>
<gene>
    <name evidence="1" type="ORF">DLAC_04442</name>
</gene>
<proteinExistence type="predicted"/>
<dbReference type="FunCoup" id="A0A151ZJJ5">
    <property type="interactions" value="170"/>
</dbReference>
<dbReference type="Proteomes" id="UP000076078">
    <property type="component" value="Unassembled WGS sequence"/>
</dbReference>
<keyword evidence="2" id="KW-1185">Reference proteome</keyword>
<comment type="caution">
    <text evidence="1">The sequence shown here is derived from an EMBL/GenBank/DDBJ whole genome shotgun (WGS) entry which is preliminary data.</text>
</comment>
<dbReference type="InParanoid" id="A0A151ZJJ5"/>
<sequence length="528" mass="63567">MEFKEKLTQYLYSYILNYLKIPNNGDYGRCNLICSRDMIKWQNWSKRKKFEYEKKFEQWRIWYGLVCKQWMTICLHIEKWNNKTFELRFFKVDRFVIKNRTTPSVPTYKIFNFNHSDFSTVKHLNIDMMDIRTFVTSIMQFYNNNINEIQHLISLDTISIYYNDSFVNLKMLDHLNRLTFLNVEFNLLGSVDNQTNISWKKNDPEFYRYDESTILDQEFFEIKNFKTNHFYLQSSFRYDKQMIRNEDIGDTIRYLDPKSLKLVVTRDSYARAPVFLFLSKIAQLNHRYESIVIYNHPITLLAFYRFLQSPRINKLCIQLQFHQIFSFYNSYKRHEDNIHSCNYNIESKTCGDDTDDDIPYQTFSTDFYNGDRSQFSTETVCARVISRPKLLYIEEIDKFFCPISNYQFTKYLSYPPYCRDVWNKSKDLLKNHQTLKHLELREDCISCSNIPPKSFIDDLVHVLGNNKSIVKLKLDLPFLTVDSIKNILDQNTTLEHIILVSQYRYLDIQTTNLKCKVSHINHTKQLKL</sequence>